<dbReference type="PANTHER" id="PTHR38446:SF1">
    <property type="entry name" value="BLL0914 PROTEIN"/>
    <property type="match status" value="1"/>
</dbReference>
<dbReference type="InterPro" id="IPR009732">
    <property type="entry name" value="DUF1304"/>
</dbReference>
<dbReference type="RefSeq" id="WP_076527775.1">
    <property type="nucleotide sequence ID" value="NZ_BMEH01000001.1"/>
</dbReference>
<name>A0A1N7K1X5_9RHOB</name>
<protein>
    <submittedName>
        <fullName evidence="2">Putative membrane protein</fullName>
    </submittedName>
</protein>
<gene>
    <name evidence="2" type="ORF">SAMN05421774_101167</name>
</gene>
<evidence type="ECO:0000256" key="1">
    <source>
        <dbReference type="SAM" id="Phobius"/>
    </source>
</evidence>
<proteinExistence type="predicted"/>
<feature type="transmembrane region" description="Helical" evidence="1">
    <location>
        <begin position="73"/>
        <end position="91"/>
    </location>
</feature>
<evidence type="ECO:0000313" key="2">
    <source>
        <dbReference type="EMBL" id="SIS55434.1"/>
    </source>
</evidence>
<dbReference type="Proteomes" id="UP000186141">
    <property type="component" value="Unassembled WGS sequence"/>
</dbReference>
<dbReference type="EMBL" id="FTOT01000001">
    <property type="protein sequence ID" value="SIS55434.1"/>
    <property type="molecule type" value="Genomic_DNA"/>
</dbReference>
<feature type="transmembrane region" description="Helical" evidence="1">
    <location>
        <begin position="98"/>
        <end position="116"/>
    </location>
</feature>
<evidence type="ECO:0000313" key="3">
    <source>
        <dbReference type="Proteomes" id="UP000186141"/>
    </source>
</evidence>
<reference evidence="2 3" key="1">
    <citation type="submission" date="2017-01" db="EMBL/GenBank/DDBJ databases">
        <authorList>
            <person name="Mah S.A."/>
            <person name="Swanson W.J."/>
            <person name="Moy G.W."/>
            <person name="Vacquier V.D."/>
        </authorList>
    </citation>
    <scope>NUCLEOTIDE SEQUENCE [LARGE SCALE GENOMIC DNA]</scope>
    <source>
        <strain evidence="2 3">DSM 26375</strain>
    </source>
</reference>
<feature type="transmembrane region" description="Helical" evidence="1">
    <location>
        <begin position="46"/>
        <end position="67"/>
    </location>
</feature>
<dbReference type="PANTHER" id="PTHR38446">
    <property type="entry name" value="BLL0914 PROTEIN"/>
    <property type="match status" value="1"/>
</dbReference>
<dbReference type="OrthoDB" id="9803832at2"/>
<dbReference type="AlphaFoldDB" id="A0A1N7K1X5"/>
<keyword evidence="1" id="KW-1133">Transmembrane helix</keyword>
<keyword evidence="3" id="KW-1185">Reference proteome</keyword>
<organism evidence="2 3">
    <name type="scientific">Gemmobacter megaterium</name>
    <dbReference type="NCBI Taxonomy" id="1086013"/>
    <lineage>
        <taxon>Bacteria</taxon>
        <taxon>Pseudomonadati</taxon>
        <taxon>Pseudomonadota</taxon>
        <taxon>Alphaproteobacteria</taxon>
        <taxon>Rhodobacterales</taxon>
        <taxon>Paracoccaceae</taxon>
        <taxon>Gemmobacter</taxon>
    </lineage>
</organism>
<feature type="transmembrane region" description="Helical" evidence="1">
    <location>
        <begin position="6"/>
        <end position="25"/>
    </location>
</feature>
<keyword evidence="1" id="KW-0472">Membrane</keyword>
<keyword evidence="1" id="KW-0812">Transmembrane</keyword>
<dbReference type="Pfam" id="PF06993">
    <property type="entry name" value="DUF1304"/>
    <property type="match status" value="1"/>
</dbReference>
<sequence>MLALVLVAVVAAIHIYIVILEMVLWEKPAGRKAFNTTVEQAAQTRVLAANQGLYNGFLVAGLLWGLIHGTPRADITVFCLICVAVAGIYGAATVSRRILMVQTLPAVLALIALWLGW</sequence>
<accession>A0A1N7K1X5</accession>